<dbReference type="OrthoDB" id="3562210at2759"/>
<protein>
    <submittedName>
        <fullName evidence="4">Uncharacterized protein</fullName>
    </submittedName>
</protein>
<feature type="compositionally biased region" description="Polar residues" evidence="1">
    <location>
        <begin position="42"/>
        <end position="57"/>
    </location>
</feature>
<name>A0A8T9B6S4_9HELO</name>
<feature type="region of interest" description="Disordered" evidence="1">
    <location>
        <begin position="303"/>
        <end position="323"/>
    </location>
</feature>
<proteinExistence type="predicted"/>
<dbReference type="EMBL" id="QGMF01000728">
    <property type="protein sequence ID" value="TVY14259.1"/>
    <property type="molecule type" value="Genomic_DNA"/>
</dbReference>
<accession>A0A8T9B6S4</accession>
<feature type="compositionally biased region" description="Basic and acidic residues" evidence="1">
    <location>
        <begin position="313"/>
        <end position="323"/>
    </location>
</feature>
<feature type="chain" id="PRO_5035722433" evidence="3">
    <location>
        <begin position="24"/>
        <end position="323"/>
    </location>
</feature>
<gene>
    <name evidence="4" type="ORF">LARI1_G006479</name>
</gene>
<keyword evidence="2" id="KW-0472">Membrane</keyword>
<dbReference type="Proteomes" id="UP000469559">
    <property type="component" value="Unassembled WGS sequence"/>
</dbReference>
<organism evidence="4 5">
    <name type="scientific">Lachnellula arida</name>
    <dbReference type="NCBI Taxonomy" id="1316785"/>
    <lineage>
        <taxon>Eukaryota</taxon>
        <taxon>Fungi</taxon>
        <taxon>Dikarya</taxon>
        <taxon>Ascomycota</taxon>
        <taxon>Pezizomycotina</taxon>
        <taxon>Leotiomycetes</taxon>
        <taxon>Helotiales</taxon>
        <taxon>Lachnaceae</taxon>
        <taxon>Lachnellula</taxon>
    </lineage>
</organism>
<evidence type="ECO:0000256" key="2">
    <source>
        <dbReference type="SAM" id="Phobius"/>
    </source>
</evidence>
<keyword evidence="5" id="KW-1185">Reference proteome</keyword>
<evidence type="ECO:0000313" key="4">
    <source>
        <dbReference type="EMBL" id="TVY14259.1"/>
    </source>
</evidence>
<feature type="transmembrane region" description="Helical" evidence="2">
    <location>
        <begin position="270"/>
        <end position="295"/>
    </location>
</feature>
<comment type="caution">
    <text evidence="4">The sequence shown here is derived from an EMBL/GenBank/DDBJ whole genome shotgun (WGS) entry which is preliminary data.</text>
</comment>
<feature type="signal peptide" evidence="3">
    <location>
        <begin position="1"/>
        <end position="23"/>
    </location>
</feature>
<sequence length="323" mass="33866">MARITWHICLGIVALIQTTPISAISWATASSTTFSANPSSTLDLNPPSTTTEPPIGYGNTTSQPPELCGYVNHNSLNSYTCGGNNTCFWNSDLRLVGCGHATSVNYITSCIPYLALKYCNDSCFSNPSIIRWYSLLLLLSSTLKANQSGGQSGSSIPHCVTPILGPHANYSIFACAATKNFYGVHLTFFGQSTTGYLPRYLGEDGAITYGTRIPENSTSASGSSVSADTDFGVGTVVLVSTVTAPAPGESGGAGVGAGKENEGLRVNKSLVVGVVLGGGILVTVVVVLGVFLWAYRRREVRSKGEGTEGTELSTRDAEIEPVL</sequence>
<evidence type="ECO:0000256" key="1">
    <source>
        <dbReference type="SAM" id="MobiDB-lite"/>
    </source>
</evidence>
<reference evidence="4 5" key="1">
    <citation type="submission" date="2018-05" db="EMBL/GenBank/DDBJ databases">
        <title>Whole genome sequencing for identification of molecular markers to develop diagnostic detection tools for the regulated plant pathogen Lachnellula willkommii.</title>
        <authorList>
            <person name="Giroux E."/>
            <person name="Bilodeau G."/>
        </authorList>
    </citation>
    <scope>NUCLEOTIDE SEQUENCE [LARGE SCALE GENOMIC DNA]</scope>
    <source>
        <strain evidence="4 5">CBS 203.66</strain>
    </source>
</reference>
<feature type="region of interest" description="Disordered" evidence="1">
    <location>
        <begin position="36"/>
        <end position="57"/>
    </location>
</feature>
<evidence type="ECO:0000313" key="5">
    <source>
        <dbReference type="Proteomes" id="UP000469559"/>
    </source>
</evidence>
<dbReference type="AlphaFoldDB" id="A0A8T9B6S4"/>
<keyword evidence="2" id="KW-1133">Transmembrane helix</keyword>
<keyword evidence="3" id="KW-0732">Signal</keyword>
<evidence type="ECO:0000256" key="3">
    <source>
        <dbReference type="SAM" id="SignalP"/>
    </source>
</evidence>
<keyword evidence="2" id="KW-0812">Transmembrane</keyword>